<dbReference type="InParanoid" id="A0A4W3J4W6"/>
<dbReference type="PROSITE" id="PS51253">
    <property type="entry name" value="HTH_CENPB"/>
    <property type="match status" value="1"/>
</dbReference>
<organism evidence="7 8">
    <name type="scientific">Callorhinchus milii</name>
    <name type="common">Ghost shark</name>
    <dbReference type="NCBI Taxonomy" id="7868"/>
    <lineage>
        <taxon>Eukaryota</taxon>
        <taxon>Metazoa</taxon>
        <taxon>Chordata</taxon>
        <taxon>Craniata</taxon>
        <taxon>Vertebrata</taxon>
        <taxon>Chondrichthyes</taxon>
        <taxon>Holocephali</taxon>
        <taxon>Chimaeriformes</taxon>
        <taxon>Callorhinchidae</taxon>
        <taxon>Callorhinchus</taxon>
    </lineage>
</organism>
<dbReference type="InterPro" id="IPR050863">
    <property type="entry name" value="CenT-Element_Derived"/>
</dbReference>
<dbReference type="GO" id="GO:0003677">
    <property type="term" value="F:DNA binding"/>
    <property type="evidence" value="ECO:0007669"/>
    <property type="project" value="UniProtKB-KW"/>
</dbReference>
<evidence type="ECO:0000256" key="4">
    <source>
        <dbReference type="ARBA" id="ARBA00023242"/>
    </source>
</evidence>
<feature type="compositionally biased region" description="Basic and acidic residues" evidence="5">
    <location>
        <begin position="620"/>
        <end position="631"/>
    </location>
</feature>
<dbReference type="InterPro" id="IPR007889">
    <property type="entry name" value="HTH_Psq"/>
</dbReference>
<dbReference type="SUPFAM" id="SSF46689">
    <property type="entry name" value="Homeodomain-like"/>
    <property type="match status" value="2"/>
</dbReference>
<dbReference type="InterPro" id="IPR009057">
    <property type="entry name" value="Homeodomain-like_sf"/>
</dbReference>
<dbReference type="PANTHER" id="PTHR19303">
    <property type="entry name" value="TRANSPOSON"/>
    <property type="match status" value="1"/>
</dbReference>
<dbReference type="InterPro" id="IPR004875">
    <property type="entry name" value="DDE_SF_endonuclease_dom"/>
</dbReference>
<sequence length="714" mass="81029">GRSRAAAGQDGGGGRKCLRGKRIQEKLKLVNRIRCGESQARVSREAGVPESTLRGWLKEELKLRTFTMTASISRKRARPARDVTLDTVVYNWIMQKKSQGIPIPGPRLKAQAEKFSKVLNGDTSFVASQGWLHRFNKRHGFSQIKFNCSTTVLSSPQDLKTILEKEQLSDEQVYIAGESVLYYRMLPEQSLAVKNTDHESEDRVTFLFATNKPGTHKAKPLCIGKYRSPWFFHRLNMKSMPIDYNHSRNARMTSDIFRDWFFNSFVPSVQCHLRSKGLSEKAVLLLDNSPAHPPAAGLQDTDCQIKVLYLPKNTASKIHPLDLGIIGTFKKNYRTELVKEFVYSDLMVTEYLNQMNLKDVFKLATRAWDEVSTTCIQRCWLKGLCDAFTEEPTDDIIEDDIFVGFTAEEILAAQEKLKDLIDEDVTLSNWLEFWTTIDDDAPITEYLTDEQLIAQVQNNKAETEEPEISRISVGTNEPEEWFVVTVEIDEPEEQEDPHIASFPTATESLRMKSEQREVQEDPQITSIPVATEDPAEWVVVKVKSDKPEEQGGLRKMCIPAATKVVKVKTEEPEDPYISISPATVQPEEQEDTHRTHVLIPTVQPEEQEDTHRTSIPAESVEVKTEELEKGKDPTNTSFRIVAEALMVKRGEPEDQEDLHIVNVPTATEAVKALKIGLAWLETQDINAVQCIQLKNVLQFAQKKAEEQPKNMEVD</sequence>
<name>A0A4W3J4W6_CALMI</name>
<feature type="region of interest" description="Disordered" evidence="5">
    <location>
        <begin position="604"/>
        <end position="631"/>
    </location>
</feature>
<evidence type="ECO:0000256" key="3">
    <source>
        <dbReference type="ARBA" id="ARBA00023125"/>
    </source>
</evidence>
<dbReference type="InterPro" id="IPR006600">
    <property type="entry name" value="HTH_CenpB_DNA-bd_dom"/>
</dbReference>
<dbReference type="Pfam" id="PF03184">
    <property type="entry name" value="DDE_1"/>
    <property type="match status" value="1"/>
</dbReference>
<evidence type="ECO:0000256" key="5">
    <source>
        <dbReference type="SAM" id="MobiDB-lite"/>
    </source>
</evidence>
<reference evidence="8" key="3">
    <citation type="journal article" date="2014" name="Nature">
        <title>Elephant shark genome provides unique insights into gnathostome evolution.</title>
        <authorList>
            <consortium name="International Elephant Shark Genome Sequencing Consortium"/>
            <person name="Venkatesh B."/>
            <person name="Lee A.P."/>
            <person name="Ravi V."/>
            <person name="Maurya A.K."/>
            <person name="Lian M.M."/>
            <person name="Swann J.B."/>
            <person name="Ohta Y."/>
            <person name="Flajnik M.F."/>
            <person name="Sutoh Y."/>
            <person name="Kasahara M."/>
            <person name="Hoon S."/>
            <person name="Gangu V."/>
            <person name="Roy S.W."/>
            <person name="Irimia M."/>
            <person name="Korzh V."/>
            <person name="Kondrychyn I."/>
            <person name="Lim Z.W."/>
            <person name="Tay B.H."/>
            <person name="Tohari S."/>
            <person name="Kong K.W."/>
            <person name="Ho S."/>
            <person name="Lorente-Galdos B."/>
            <person name="Quilez J."/>
            <person name="Marques-Bonet T."/>
            <person name="Raney B.J."/>
            <person name="Ingham P.W."/>
            <person name="Tay A."/>
            <person name="Hillier L.W."/>
            <person name="Minx P."/>
            <person name="Boehm T."/>
            <person name="Wilson R.K."/>
            <person name="Brenner S."/>
            <person name="Warren W.C."/>
        </authorList>
    </citation>
    <scope>NUCLEOTIDE SEQUENCE [LARGE SCALE GENOMIC DNA]</scope>
</reference>
<comment type="similarity">
    <text evidence="2">Belongs to the tigger transposable element derived protein family.</text>
</comment>
<dbReference type="STRING" id="7868.ENSCMIP00000034626"/>
<reference evidence="8" key="1">
    <citation type="journal article" date="2006" name="Science">
        <title>Ancient noncoding elements conserved in the human genome.</title>
        <authorList>
            <person name="Venkatesh B."/>
            <person name="Kirkness E.F."/>
            <person name="Loh Y.H."/>
            <person name="Halpern A.L."/>
            <person name="Lee A.P."/>
            <person name="Johnson J."/>
            <person name="Dandona N."/>
            <person name="Viswanathan L.D."/>
            <person name="Tay A."/>
            <person name="Venter J.C."/>
            <person name="Strausberg R.L."/>
            <person name="Brenner S."/>
        </authorList>
    </citation>
    <scope>NUCLEOTIDE SEQUENCE [LARGE SCALE GENOMIC DNA]</scope>
</reference>
<dbReference type="GeneTree" id="ENSGT00940000154420"/>
<dbReference type="OMA" id="QEDTHRT"/>
<proteinExistence type="inferred from homology"/>
<dbReference type="SMART" id="SM00674">
    <property type="entry name" value="CENPB"/>
    <property type="match status" value="1"/>
</dbReference>
<evidence type="ECO:0000256" key="1">
    <source>
        <dbReference type="ARBA" id="ARBA00004123"/>
    </source>
</evidence>
<protein>
    <recommendedName>
        <fullName evidence="6">HTH CENPB-type domain-containing protein</fullName>
    </recommendedName>
</protein>
<comment type="subcellular location">
    <subcellularLocation>
        <location evidence="1">Nucleus</location>
    </subcellularLocation>
</comment>
<dbReference type="Gene3D" id="1.10.10.60">
    <property type="entry name" value="Homeodomain-like"/>
    <property type="match status" value="1"/>
</dbReference>
<dbReference type="Pfam" id="PF04218">
    <property type="entry name" value="CENP-B_N"/>
    <property type="match status" value="1"/>
</dbReference>
<reference evidence="8" key="2">
    <citation type="journal article" date="2007" name="PLoS Biol.">
        <title>Survey sequencing and comparative analysis of the elephant shark (Callorhinchus milii) genome.</title>
        <authorList>
            <person name="Venkatesh B."/>
            <person name="Kirkness E.F."/>
            <person name="Loh Y.H."/>
            <person name="Halpern A.L."/>
            <person name="Lee A.P."/>
            <person name="Johnson J."/>
            <person name="Dandona N."/>
            <person name="Viswanathan L.D."/>
            <person name="Tay A."/>
            <person name="Venter J.C."/>
            <person name="Strausberg R.L."/>
            <person name="Brenner S."/>
        </authorList>
    </citation>
    <scope>NUCLEOTIDE SEQUENCE [LARGE SCALE GENOMIC DNA]</scope>
</reference>
<dbReference type="Pfam" id="PF03221">
    <property type="entry name" value="HTH_Tnp_Tc5"/>
    <property type="match status" value="1"/>
</dbReference>
<dbReference type="InterPro" id="IPR036388">
    <property type="entry name" value="WH-like_DNA-bd_sf"/>
</dbReference>
<dbReference type="Gene3D" id="1.10.10.10">
    <property type="entry name" value="Winged helix-like DNA-binding domain superfamily/Winged helix DNA-binding domain"/>
    <property type="match status" value="1"/>
</dbReference>
<dbReference type="Ensembl" id="ENSCMIT00000035146.1">
    <property type="protein sequence ID" value="ENSCMIP00000034626.1"/>
    <property type="gene ID" value="ENSCMIG00000014675.1"/>
</dbReference>
<dbReference type="AlphaFoldDB" id="A0A4W3J4W6"/>
<dbReference type="Proteomes" id="UP000314986">
    <property type="component" value="Unassembled WGS sequence"/>
</dbReference>
<evidence type="ECO:0000313" key="7">
    <source>
        <dbReference type="Ensembl" id="ENSCMIP00000034626.1"/>
    </source>
</evidence>
<keyword evidence="4" id="KW-0539">Nucleus</keyword>
<evidence type="ECO:0000313" key="8">
    <source>
        <dbReference type="Proteomes" id="UP000314986"/>
    </source>
</evidence>
<keyword evidence="3" id="KW-0238">DNA-binding</keyword>
<dbReference type="GO" id="GO:0005634">
    <property type="term" value="C:nucleus"/>
    <property type="evidence" value="ECO:0007669"/>
    <property type="project" value="UniProtKB-SubCell"/>
</dbReference>
<accession>A0A4W3J4W6</accession>
<feature type="domain" description="HTH CENPB-type" evidence="6">
    <location>
        <begin position="73"/>
        <end position="145"/>
    </location>
</feature>
<keyword evidence="8" id="KW-1185">Reference proteome</keyword>
<reference evidence="7" key="4">
    <citation type="submission" date="2025-08" db="UniProtKB">
        <authorList>
            <consortium name="Ensembl"/>
        </authorList>
    </citation>
    <scope>IDENTIFICATION</scope>
</reference>
<evidence type="ECO:0000256" key="2">
    <source>
        <dbReference type="ARBA" id="ARBA00010881"/>
    </source>
</evidence>
<dbReference type="PANTHER" id="PTHR19303:SF56">
    <property type="entry name" value="TIGGER TRANSPOSABLE ELEMENT-DERIVED PROTEIN 5"/>
    <property type="match status" value="1"/>
</dbReference>
<evidence type="ECO:0000259" key="6">
    <source>
        <dbReference type="PROSITE" id="PS51253"/>
    </source>
</evidence>
<reference evidence="7" key="5">
    <citation type="submission" date="2025-09" db="UniProtKB">
        <authorList>
            <consortium name="Ensembl"/>
        </authorList>
    </citation>
    <scope>IDENTIFICATION</scope>
</reference>